<protein>
    <submittedName>
        <fullName evidence="1">Uncharacterized protein</fullName>
    </submittedName>
</protein>
<proteinExistence type="predicted"/>
<organism evidence="1 2">
    <name type="scientific">Haloarcula onubensis</name>
    <dbReference type="NCBI Taxonomy" id="2950539"/>
    <lineage>
        <taxon>Archaea</taxon>
        <taxon>Methanobacteriati</taxon>
        <taxon>Methanobacteriota</taxon>
        <taxon>Stenosarchaea group</taxon>
        <taxon>Halobacteria</taxon>
        <taxon>Halobacteriales</taxon>
        <taxon>Haloarculaceae</taxon>
        <taxon>Haloarcula</taxon>
    </lineage>
</organism>
<evidence type="ECO:0000313" key="1">
    <source>
        <dbReference type="EMBL" id="MDS0282614.1"/>
    </source>
</evidence>
<dbReference type="RefSeq" id="WP_310900444.1">
    <property type="nucleotide sequence ID" value="NZ_JAMQOS010000003.1"/>
</dbReference>
<keyword evidence="2" id="KW-1185">Reference proteome</keyword>
<gene>
    <name evidence="1" type="ORF">NDI86_10805</name>
</gene>
<dbReference type="Proteomes" id="UP001268864">
    <property type="component" value="Unassembled WGS sequence"/>
</dbReference>
<dbReference type="EMBL" id="JAMQOS010000003">
    <property type="protein sequence ID" value="MDS0282614.1"/>
    <property type="molecule type" value="Genomic_DNA"/>
</dbReference>
<accession>A0ABU2FPC0</accession>
<reference evidence="1 2" key="1">
    <citation type="submission" date="2022-06" db="EMBL/GenBank/DDBJ databases">
        <title>Halomicroarcula sp. a new haloarchaeum isolate from saline soil.</title>
        <authorList>
            <person name="Strakova D."/>
            <person name="Galisteo C."/>
            <person name="Sanchez-Porro C."/>
            <person name="Ventosa A."/>
        </authorList>
    </citation>
    <scope>NUCLEOTIDE SEQUENCE [LARGE SCALE GENOMIC DNA]</scope>
    <source>
        <strain evidence="1 2">S3CR25-11</strain>
    </source>
</reference>
<evidence type="ECO:0000313" key="2">
    <source>
        <dbReference type="Proteomes" id="UP001268864"/>
    </source>
</evidence>
<sequence>MLGEDVLTVLDVTRFGGLYDTLVRSIAVLASLNRLAGAAAVWVLRRAGSVESA</sequence>
<comment type="caution">
    <text evidence="1">The sequence shown here is derived from an EMBL/GenBank/DDBJ whole genome shotgun (WGS) entry which is preliminary data.</text>
</comment>
<name>A0ABU2FPC0_9EURY</name>